<evidence type="ECO:0000313" key="1">
    <source>
        <dbReference type="EMBL" id="KZC98850.1"/>
    </source>
</evidence>
<dbReference type="GO" id="GO:0003887">
    <property type="term" value="F:DNA-directed DNA polymerase activity"/>
    <property type="evidence" value="ECO:0007669"/>
    <property type="project" value="InterPro"/>
</dbReference>
<protein>
    <submittedName>
        <fullName evidence="1">DNA polymerase III subunit chi</fullName>
    </submittedName>
</protein>
<accession>A0A154VBU7</accession>
<dbReference type="Gene3D" id="3.40.50.10110">
    <property type="entry name" value="DNA polymerase III subunit chi"/>
    <property type="match status" value="1"/>
</dbReference>
<dbReference type="EMBL" id="LPXN01000168">
    <property type="protein sequence ID" value="KZC98850.1"/>
    <property type="molecule type" value="Genomic_DNA"/>
</dbReference>
<dbReference type="SUPFAM" id="SSF102400">
    <property type="entry name" value="DNA polymerase III chi subunit"/>
    <property type="match status" value="1"/>
</dbReference>
<dbReference type="PANTHER" id="PTHR38767:SF1">
    <property type="entry name" value="DNA POLYMERASE III SUBUNIT CHI"/>
    <property type="match status" value="1"/>
</dbReference>
<proteinExistence type="predicted"/>
<dbReference type="InterPro" id="IPR007459">
    <property type="entry name" value="DNA_pol3_chi"/>
</dbReference>
<sequence length="149" mass="16755">MATIWFYHLQRSDLEAELPRLLEMTLARGKRALVLASSAERVEALADHLWRFSDESFLPHGTAKDGRPEAQPVWLAETDGNANNADYLFLTDGATSDLLDGFERCHDIFDGRDPAALSAARERWKALKAAGHELAYWRQKDQGGWEKAA</sequence>
<dbReference type="STRING" id="580166.AUP43_14665"/>
<organism evidence="1 2">
    <name type="scientific">Oceanibaculum pacificum</name>
    <dbReference type="NCBI Taxonomy" id="580166"/>
    <lineage>
        <taxon>Bacteria</taxon>
        <taxon>Pseudomonadati</taxon>
        <taxon>Pseudomonadota</taxon>
        <taxon>Alphaproteobacteria</taxon>
        <taxon>Rhodospirillales</taxon>
        <taxon>Oceanibaculaceae</taxon>
        <taxon>Oceanibaculum</taxon>
    </lineage>
</organism>
<keyword evidence="2" id="KW-1185">Reference proteome</keyword>
<evidence type="ECO:0000313" key="2">
    <source>
        <dbReference type="Proteomes" id="UP000076400"/>
    </source>
</evidence>
<dbReference type="OrthoDB" id="9795973at2"/>
<dbReference type="GO" id="GO:0003677">
    <property type="term" value="F:DNA binding"/>
    <property type="evidence" value="ECO:0007669"/>
    <property type="project" value="InterPro"/>
</dbReference>
<name>A0A154VBU7_9PROT</name>
<reference evidence="1 2" key="1">
    <citation type="submission" date="2015-12" db="EMBL/GenBank/DDBJ databases">
        <title>Genome sequence of Oceanibaculum pacificum MCCC 1A02656.</title>
        <authorList>
            <person name="Lu L."/>
            <person name="Lai Q."/>
            <person name="Shao Z."/>
            <person name="Qian P."/>
        </authorList>
    </citation>
    <scope>NUCLEOTIDE SEQUENCE [LARGE SCALE GENOMIC DNA]</scope>
    <source>
        <strain evidence="1 2">MCCC 1A02656</strain>
    </source>
</reference>
<dbReference type="GO" id="GO:0006260">
    <property type="term" value="P:DNA replication"/>
    <property type="evidence" value="ECO:0007669"/>
    <property type="project" value="InterPro"/>
</dbReference>
<dbReference type="InterPro" id="IPR036768">
    <property type="entry name" value="PolIII_chi_sf"/>
</dbReference>
<comment type="caution">
    <text evidence="1">The sequence shown here is derived from an EMBL/GenBank/DDBJ whole genome shotgun (WGS) entry which is preliminary data.</text>
</comment>
<dbReference type="PANTHER" id="PTHR38767">
    <property type="entry name" value="DNA POLYMERASE III SUBUNIT CHI"/>
    <property type="match status" value="1"/>
</dbReference>
<gene>
    <name evidence="1" type="ORF">AUP43_14665</name>
</gene>
<dbReference type="NCBIfam" id="NF004347">
    <property type="entry name" value="PRK05728.1-4"/>
    <property type="match status" value="1"/>
</dbReference>
<dbReference type="Pfam" id="PF04364">
    <property type="entry name" value="DNA_pol3_chi"/>
    <property type="match status" value="1"/>
</dbReference>
<dbReference type="AlphaFoldDB" id="A0A154VBU7"/>
<dbReference type="RefSeq" id="WP_067560112.1">
    <property type="nucleotide sequence ID" value="NZ_LPXN01000168.1"/>
</dbReference>
<dbReference type="GO" id="GO:0032298">
    <property type="term" value="P:positive regulation of DNA-templated DNA replication initiation"/>
    <property type="evidence" value="ECO:0007669"/>
    <property type="project" value="TreeGrafter"/>
</dbReference>
<dbReference type="Proteomes" id="UP000076400">
    <property type="component" value="Unassembled WGS sequence"/>
</dbReference>